<sequence length="105" mass="12134">MCRIRSGIIDFGNWDSLLFRATFGILKCSKGDYRKKSKLQVYILGFIHLIETTLFYAIPPKSDCSSENFCEMVFRFYNALLTGFIVLVTFKVCLLVKYPQLNGRT</sequence>
<keyword evidence="1" id="KW-0472">Membrane</keyword>
<keyword evidence="1" id="KW-1133">Transmembrane helix</keyword>
<comment type="caution">
    <text evidence="2">The sequence shown here is derived from an EMBL/GenBank/DDBJ whole genome shotgun (WGS) entry which is preliminary data.</text>
</comment>
<proteinExistence type="predicted"/>
<keyword evidence="1" id="KW-0812">Transmembrane</keyword>
<evidence type="ECO:0000256" key="1">
    <source>
        <dbReference type="SAM" id="Phobius"/>
    </source>
</evidence>
<feature type="transmembrane region" description="Helical" evidence="1">
    <location>
        <begin position="78"/>
        <end position="96"/>
    </location>
</feature>
<evidence type="ECO:0000313" key="3">
    <source>
        <dbReference type="Proteomes" id="UP000499080"/>
    </source>
</evidence>
<reference evidence="2 3" key="1">
    <citation type="journal article" date="2019" name="Sci. Rep.">
        <title>Orb-weaving spider Araneus ventricosus genome elucidates the spidroin gene catalogue.</title>
        <authorList>
            <person name="Kono N."/>
            <person name="Nakamura H."/>
            <person name="Ohtoshi R."/>
            <person name="Moran D.A.P."/>
            <person name="Shinohara A."/>
            <person name="Yoshida Y."/>
            <person name="Fujiwara M."/>
            <person name="Mori M."/>
            <person name="Tomita M."/>
            <person name="Arakawa K."/>
        </authorList>
    </citation>
    <scope>NUCLEOTIDE SEQUENCE [LARGE SCALE GENOMIC DNA]</scope>
</reference>
<dbReference type="EMBL" id="BGPR01002598">
    <property type="protein sequence ID" value="GBM76102.1"/>
    <property type="molecule type" value="Genomic_DNA"/>
</dbReference>
<protein>
    <submittedName>
        <fullName evidence="2">Uncharacterized protein</fullName>
    </submittedName>
</protein>
<evidence type="ECO:0000313" key="2">
    <source>
        <dbReference type="EMBL" id="GBM76102.1"/>
    </source>
</evidence>
<gene>
    <name evidence="2" type="ORF">AVEN_148239_1</name>
</gene>
<feature type="transmembrane region" description="Helical" evidence="1">
    <location>
        <begin position="39"/>
        <end position="58"/>
    </location>
</feature>
<name>A0A4Y2IFH8_ARAVE</name>
<organism evidence="2 3">
    <name type="scientific">Araneus ventricosus</name>
    <name type="common">Orbweaver spider</name>
    <name type="synonym">Epeira ventricosa</name>
    <dbReference type="NCBI Taxonomy" id="182803"/>
    <lineage>
        <taxon>Eukaryota</taxon>
        <taxon>Metazoa</taxon>
        <taxon>Ecdysozoa</taxon>
        <taxon>Arthropoda</taxon>
        <taxon>Chelicerata</taxon>
        <taxon>Arachnida</taxon>
        <taxon>Araneae</taxon>
        <taxon>Araneomorphae</taxon>
        <taxon>Entelegynae</taxon>
        <taxon>Araneoidea</taxon>
        <taxon>Araneidae</taxon>
        <taxon>Araneus</taxon>
    </lineage>
</organism>
<dbReference type="AlphaFoldDB" id="A0A4Y2IFH8"/>
<dbReference type="Proteomes" id="UP000499080">
    <property type="component" value="Unassembled WGS sequence"/>
</dbReference>
<keyword evidence="3" id="KW-1185">Reference proteome</keyword>
<accession>A0A4Y2IFH8</accession>